<keyword evidence="3" id="KW-0507">mRNA processing</keyword>
<dbReference type="EMBL" id="CAJVQB010018562">
    <property type="protein sequence ID" value="CAG8788102.1"/>
    <property type="molecule type" value="Genomic_DNA"/>
</dbReference>
<dbReference type="PANTHER" id="PTHR12718:SF2">
    <property type="entry name" value="SPLICEOSOME-ASSOCIATED PROTEIN CWC15 HOMOLOG"/>
    <property type="match status" value="1"/>
</dbReference>
<evidence type="ECO:0000313" key="7">
    <source>
        <dbReference type="Proteomes" id="UP000789901"/>
    </source>
</evidence>
<feature type="coiled-coil region" evidence="5">
    <location>
        <begin position="38"/>
        <end position="65"/>
    </location>
</feature>
<sequence>MTTAARPTLTRYDSKAPTLQYSSRDLVAHTKLKFRQTRQLTKEELENIDLKKELLKAEKEHFEKIQGKQLHEAGAAGENQYAETQCRLLLETATLDKDDKEEEDDIAALLLLVGEFGLWQLVGEWVWSLMISG</sequence>
<accession>A0ABN7VN58</accession>
<evidence type="ECO:0000256" key="2">
    <source>
        <dbReference type="ARBA" id="ARBA00006644"/>
    </source>
</evidence>
<evidence type="ECO:0000256" key="1">
    <source>
        <dbReference type="ARBA" id="ARBA00003777"/>
    </source>
</evidence>
<dbReference type="Proteomes" id="UP000789901">
    <property type="component" value="Unassembled WGS sequence"/>
</dbReference>
<evidence type="ECO:0000256" key="3">
    <source>
        <dbReference type="ARBA" id="ARBA00022664"/>
    </source>
</evidence>
<evidence type="ECO:0000313" key="6">
    <source>
        <dbReference type="EMBL" id="CAG8788102.1"/>
    </source>
</evidence>
<keyword evidence="4" id="KW-0508">mRNA splicing</keyword>
<comment type="similarity">
    <text evidence="2">Belongs to the CWC15 family.</text>
</comment>
<dbReference type="InterPro" id="IPR006973">
    <property type="entry name" value="Cwf_Cwc_15"/>
</dbReference>
<organism evidence="6 7">
    <name type="scientific">Gigaspora margarita</name>
    <dbReference type="NCBI Taxonomy" id="4874"/>
    <lineage>
        <taxon>Eukaryota</taxon>
        <taxon>Fungi</taxon>
        <taxon>Fungi incertae sedis</taxon>
        <taxon>Mucoromycota</taxon>
        <taxon>Glomeromycotina</taxon>
        <taxon>Glomeromycetes</taxon>
        <taxon>Diversisporales</taxon>
        <taxon>Gigasporaceae</taxon>
        <taxon>Gigaspora</taxon>
    </lineage>
</organism>
<reference evidence="6 7" key="1">
    <citation type="submission" date="2021-06" db="EMBL/GenBank/DDBJ databases">
        <authorList>
            <person name="Kallberg Y."/>
            <person name="Tangrot J."/>
            <person name="Rosling A."/>
        </authorList>
    </citation>
    <scope>NUCLEOTIDE SEQUENCE [LARGE SCALE GENOMIC DNA]</scope>
    <source>
        <strain evidence="6 7">120-4 pot B 10/14</strain>
    </source>
</reference>
<name>A0ABN7VN58_GIGMA</name>
<dbReference type="PANTHER" id="PTHR12718">
    <property type="entry name" value="CELL CYCLE CONTROL PROTEIN CWF15"/>
    <property type="match status" value="1"/>
</dbReference>
<proteinExistence type="inferred from homology"/>
<protein>
    <submittedName>
        <fullName evidence="6">28895_t:CDS:1</fullName>
    </submittedName>
</protein>
<evidence type="ECO:0000256" key="5">
    <source>
        <dbReference type="SAM" id="Coils"/>
    </source>
</evidence>
<dbReference type="Pfam" id="PF04889">
    <property type="entry name" value="Cwf_Cwc_15"/>
    <property type="match status" value="1"/>
</dbReference>
<comment type="function">
    <text evidence="1">Involved in pre-mRNA splicing.</text>
</comment>
<gene>
    <name evidence="6" type="ORF">GMARGA_LOCUS20782</name>
</gene>
<evidence type="ECO:0000256" key="4">
    <source>
        <dbReference type="ARBA" id="ARBA00023187"/>
    </source>
</evidence>
<comment type="caution">
    <text evidence="6">The sequence shown here is derived from an EMBL/GenBank/DDBJ whole genome shotgun (WGS) entry which is preliminary data.</text>
</comment>
<keyword evidence="5" id="KW-0175">Coiled coil</keyword>
<keyword evidence="7" id="KW-1185">Reference proteome</keyword>